<dbReference type="AlphaFoldDB" id="A0A0W0VIB8"/>
<dbReference type="PROSITE" id="PS00409">
    <property type="entry name" value="PROKAR_NTER_METHYL"/>
    <property type="match status" value="1"/>
</dbReference>
<evidence type="ECO:0000256" key="6">
    <source>
        <dbReference type="SAM" id="Phobius"/>
    </source>
</evidence>
<dbReference type="Pfam" id="PF07963">
    <property type="entry name" value="N_methyl"/>
    <property type="match status" value="1"/>
</dbReference>
<dbReference type="GO" id="GO:0015627">
    <property type="term" value="C:type II protein secretion system complex"/>
    <property type="evidence" value="ECO:0007669"/>
    <property type="project" value="InterPro"/>
</dbReference>
<name>A0A0W0VIB8_9GAMM</name>
<comment type="caution">
    <text evidence="7">The sequence shown here is derived from an EMBL/GenBank/DDBJ whole genome shotgun (WGS) entry which is preliminary data.</text>
</comment>
<dbReference type="GO" id="GO:0016020">
    <property type="term" value="C:membrane"/>
    <property type="evidence" value="ECO:0007669"/>
    <property type="project" value="UniProtKB-SubCell"/>
</dbReference>
<keyword evidence="5 6" id="KW-0472">Membrane</keyword>
<dbReference type="OrthoDB" id="5654244at2"/>
<evidence type="ECO:0000313" key="8">
    <source>
        <dbReference type="Proteomes" id="UP000054997"/>
    </source>
</evidence>
<evidence type="ECO:0000313" key="7">
    <source>
        <dbReference type="EMBL" id="KTD19872.1"/>
    </source>
</evidence>
<comment type="subcellular location">
    <subcellularLocation>
        <location evidence="1">Membrane</location>
        <topology evidence="1">Single-pass membrane protein</topology>
    </subcellularLocation>
</comment>
<evidence type="ECO:0000256" key="3">
    <source>
        <dbReference type="ARBA" id="ARBA00022692"/>
    </source>
</evidence>
<feature type="transmembrane region" description="Helical" evidence="6">
    <location>
        <begin position="12"/>
        <end position="34"/>
    </location>
</feature>
<dbReference type="Proteomes" id="UP000054997">
    <property type="component" value="Unassembled WGS sequence"/>
</dbReference>
<proteinExistence type="predicted"/>
<gene>
    <name evidence="7" type="ORF">Llon_2044</name>
</gene>
<protein>
    <recommendedName>
        <fullName evidence="9">Tfp pilus assembly protein PilV</fullName>
    </recommendedName>
</protein>
<reference evidence="7 8" key="1">
    <citation type="submission" date="2015-11" db="EMBL/GenBank/DDBJ databases">
        <title>Genomic analysis of 38 Legionella species identifies large and diverse effector repertoires.</title>
        <authorList>
            <person name="Burstein D."/>
            <person name="Amaro F."/>
            <person name="Zusman T."/>
            <person name="Lifshitz Z."/>
            <person name="Cohen O."/>
            <person name="Gilbert J.A."/>
            <person name="Pupko T."/>
            <person name="Shuman H.A."/>
            <person name="Segal G."/>
        </authorList>
    </citation>
    <scope>NUCLEOTIDE SEQUENCE [LARGE SCALE GENOMIC DNA]</scope>
    <source>
        <strain evidence="7 8">ATCC 49505</strain>
    </source>
</reference>
<sequence length="127" mass="12689">MNKASGFTLIELIVFILVIGISAVAALVAFNTVAGRSNEPGQLMAAAQLANARMNIIVQRRLVDGFANISDPCASGSPPAACVPLANFAASAGLNVNSSITSGGGIATVTVNVSGSGSAQVVARFVQ</sequence>
<evidence type="ECO:0000256" key="1">
    <source>
        <dbReference type="ARBA" id="ARBA00004167"/>
    </source>
</evidence>
<keyword evidence="2" id="KW-0488">Methylation</keyword>
<dbReference type="InterPro" id="IPR012902">
    <property type="entry name" value="N_methyl_site"/>
</dbReference>
<dbReference type="PRINTS" id="PR00885">
    <property type="entry name" value="BCTERIALGSPH"/>
</dbReference>
<evidence type="ECO:0000256" key="5">
    <source>
        <dbReference type="ARBA" id="ARBA00023136"/>
    </source>
</evidence>
<dbReference type="PATRIC" id="fig|45068.5.peg.2227"/>
<dbReference type="STRING" id="45068.Llon_2044"/>
<accession>A0A0W0VIB8</accession>
<evidence type="ECO:0000256" key="4">
    <source>
        <dbReference type="ARBA" id="ARBA00022989"/>
    </source>
</evidence>
<keyword evidence="8" id="KW-1185">Reference proteome</keyword>
<dbReference type="RefSeq" id="WP_058530004.1">
    <property type="nucleotide sequence ID" value="NZ_CAAAHZ010000011.1"/>
</dbReference>
<dbReference type="SUPFAM" id="SSF54523">
    <property type="entry name" value="Pili subunits"/>
    <property type="match status" value="1"/>
</dbReference>
<dbReference type="Gene3D" id="3.30.700.10">
    <property type="entry name" value="Glycoprotein, Type 4 Pilin"/>
    <property type="match status" value="1"/>
</dbReference>
<organism evidence="7 8">
    <name type="scientific">Legionella londiniensis</name>
    <dbReference type="NCBI Taxonomy" id="45068"/>
    <lineage>
        <taxon>Bacteria</taxon>
        <taxon>Pseudomonadati</taxon>
        <taxon>Pseudomonadota</taxon>
        <taxon>Gammaproteobacteria</taxon>
        <taxon>Legionellales</taxon>
        <taxon>Legionellaceae</taxon>
        <taxon>Legionella</taxon>
    </lineage>
</organism>
<dbReference type="InterPro" id="IPR045584">
    <property type="entry name" value="Pilin-like"/>
</dbReference>
<keyword evidence="4 6" id="KW-1133">Transmembrane helix</keyword>
<dbReference type="GO" id="GO:0015628">
    <property type="term" value="P:protein secretion by the type II secretion system"/>
    <property type="evidence" value="ECO:0007669"/>
    <property type="project" value="InterPro"/>
</dbReference>
<evidence type="ECO:0008006" key="9">
    <source>
        <dbReference type="Google" id="ProtNLM"/>
    </source>
</evidence>
<dbReference type="InterPro" id="IPR002416">
    <property type="entry name" value="T2SS_protein-GspH"/>
</dbReference>
<keyword evidence="3 6" id="KW-0812">Transmembrane</keyword>
<dbReference type="EMBL" id="LNYK01000033">
    <property type="protein sequence ID" value="KTD19872.1"/>
    <property type="molecule type" value="Genomic_DNA"/>
</dbReference>
<evidence type="ECO:0000256" key="2">
    <source>
        <dbReference type="ARBA" id="ARBA00022481"/>
    </source>
</evidence>